<dbReference type="HOGENOM" id="CLU_084747_4_0_10"/>
<proteinExistence type="predicted"/>
<evidence type="ECO:0000313" key="2">
    <source>
        <dbReference type="Proteomes" id="UP000002725"/>
    </source>
</evidence>
<dbReference type="STRING" id="290512.Paes_1992"/>
<accession>B4S558</accession>
<reference evidence="1" key="1">
    <citation type="submission" date="2008-06" db="EMBL/GenBank/DDBJ databases">
        <title>Complete sequence of chromosome of Prosthecochloris aestuarii DSM 271.</title>
        <authorList>
            <consortium name="US DOE Joint Genome Institute"/>
            <person name="Lucas S."/>
            <person name="Copeland A."/>
            <person name="Lapidus A."/>
            <person name="Glavina del Rio T."/>
            <person name="Dalin E."/>
            <person name="Tice H."/>
            <person name="Bruce D."/>
            <person name="Goodwin L."/>
            <person name="Pitluck S."/>
            <person name="Schmutz J."/>
            <person name="Larimer F."/>
            <person name="Land M."/>
            <person name="Hauser L."/>
            <person name="Kyrpides N."/>
            <person name="Anderson I."/>
            <person name="Liu Z."/>
            <person name="Li T."/>
            <person name="Zhao F."/>
            <person name="Overmann J."/>
            <person name="Bryant D.A."/>
            <person name="Richardson P."/>
        </authorList>
    </citation>
    <scope>NUCLEOTIDE SEQUENCE [LARGE SCALE GENOMIC DNA]</scope>
    <source>
        <strain evidence="1">DSM 271</strain>
    </source>
</reference>
<dbReference type="InterPro" id="IPR027405">
    <property type="entry name" value="YidB-like"/>
</dbReference>
<dbReference type="KEGG" id="paa:Paes_1992"/>
<sequence>MTFDDLLAIGASAIRGNSDSATTGLDSGALATALGSLFAGNEGKPDFSWLLEKMKESNLDDIAASWLGNGENKAIPAELVNNILGSDMVANFASQLGLSESSAKQALADALPKMVDKGSSGGSLLQNIFDNAGGLDGLIGMARKFF</sequence>
<dbReference type="Gene3D" id="1.10.10.690">
    <property type="entry name" value="YidB-like"/>
    <property type="match status" value="1"/>
</dbReference>
<protein>
    <recommendedName>
        <fullName evidence="3">DUF937 domain-containing protein</fullName>
    </recommendedName>
</protein>
<dbReference type="InterPro" id="IPR045372">
    <property type="entry name" value="YidB"/>
</dbReference>
<dbReference type="eggNOG" id="COG3753">
    <property type="taxonomic scope" value="Bacteria"/>
</dbReference>
<keyword evidence="2" id="KW-1185">Reference proteome</keyword>
<dbReference type="SUPFAM" id="SSF140804">
    <property type="entry name" value="YidB-like"/>
    <property type="match status" value="1"/>
</dbReference>
<dbReference type="RefSeq" id="WP_012506537.1">
    <property type="nucleotide sequence ID" value="NC_011059.1"/>
</dbReference>
<gene>
    <name evidence="1" type="ordered locus">Paes_1992</name>
</gene>
<evidence type="ECO:0008006" key="3">
    <source>
        <dbReference type="Google" id="ProtNLM"/>
    </source>
</evidence>
<name>B4S558_PROA2</name>
<dbReference type="AlphaFoldDB" id="B4S558"/>
<dbReference type="Pfam" id="PF20159">
    <property type="entry name" value="YidB"/>
    <property type="match status" value="1"/>
</dbReference>
<organism evidence="1 2">
    <name type="scientific">Prosthecochloris aestuarii (strain DSM 271 / SK 413)</name>
    <dbReference type="NCBI Taxonomy" id="290512"/>
    <lineage>
        <taxon>Bacteria</taxon>
        <taxon>Pseudomonadati</taxon>
        <taxon>Chlorobiota</taxon>
        <taxon>Chlorobiia</taxon>
        <taxon>Chlorobiales</taxon>
        <taxon>Chlorobiaceae</taxon>
        <taxon>Prosthecochloris</taxon>
    </lineage>
</organism>
<evidence type="ECO:0000313" key="1">
    <source>
        <dbReference type="EMBL" id="ACF47004.1"/>
    </source>
</evidence>
<dbReference type="EMBL" id="CP001108">
    <property type="protein sequence ID" value="ACF47004.1"/>
    <property type="molecule type" value="Genomic_DNA"/>
</dbReference>
<dbReference type="Proteomes" id="UP000002725">
    <property type="component" value="Chromosome"/>
</dbReference>